<dbReference type="RefSeq" id="WP_072580429.1">
    <property type="nucleotide sequence ID" value="NZ_CP016020.1"/>
</dbReference>
<dbReference type="Gene3D" id="3.40.630.40">
    <property type="entry name" value="Zn-dependent exopeptidases"/>
    <property type="match status" value="1"/>
</dbReference>
<accession>A0A1L3MTH8</accession>
<dbReference type="InterPro" id="IPR002508">
    <property type="entry name" value="MurNAc-LAA_cat"/>
</dbReference>
<dbReference type="PANTHER" id="PTHR30404">
    <property type="entry name" value="N-ACETYLMURAMOYL-L-ALANINE AMIDASE"/>
    <property type="match status" value="1"/>
</dbReference>
<dbReference type="AlphaFoldDB" id="A0A1L3MTH8"/>
<dbReference type="GO" id="GO:0009253">
    <property type="term" value="P:peptidoglycan catabolic process"/>
    <property type="evidence" value="ECO:0007669"/>
    <property type="project" value="InterPro"/>
</dbReference>
<dbReference type="SMART" id="SM00646">
    <property type="entry name" value="Ami_3"/>
    <property type="match status" value="1"/>
</dbReference>
<evidence type="ECO:0000259" key="2">
    <source>
        <dbReference type="SMART" id="SM00646"/>
    </source>
</evidence>
<feature type="domain" description="MurNAc-LAA" evidence="2">
    <location>
        <begin position="64"/>
        <end position="176"/>
    </location>
</feature>
<dbReference type="STRING" id="1547283.A9C19_13245"/>
<dbReference type="KEGG" id="bwh:A9C19_13245"/>
<dbReference type="CDD" id="cd02696">
    <property type="entry name" value="MurNAc-LAA"/>
    <property type="match status" value="1"/>
</dbReference>
<dbReference type="EMBL" id="CP016020">
    <property type="protein sequence ID" value="APH05636.1"/>
    <property type="molecule type" value="Genomic_DNA"/>
</dbReference>
<dbReference type="SUPFAM" id="SSF53187">
    <property type="entry name" value="Zn-dependent exopeptidases"/>
    <property type="match status" value="1"/>
</dbReference>
<sequence>MFKLYLDPGHGGKDPGAVGNGLEEKELVLDIALRIRNMLINEYKDVEVKMSRTKDVDKSLTERTNEANAYGADFYLSLHINAFNGSANGYEDYIHDSLLDSSSTATYRAILHEEVTKLNDLRNRGKKKANFHVLRETNMSALLTENGFIDNESDANKLKSAQWREKVARGHVNGLEKAFNLKKQAEKPIYRVIVDGVQVGAYQEQANILGEVEGHLGSADRIIIEKV</sequence>
<evidence type="ECO:0000256" key="1">
    <source>
        <dbReference type="ARBA" id="ARBA00022801"/>
    </source>
</evidence>
<dbReference type="Pfam" id="PF01520">
    <property type="entry name" value="Amidase_3"/>
    <property type="match status" value="1"/>
</dbReference>
<gene>
    <name evidence="3" type="ORF">A9C19_13245</name>
</gene>
<dbReference type="PANTHER" id="PTHR30404:SF0">
    <property type="entry name" value="N-ACETYLMURAMOYL-L-ALANINE AMIDASE AMIC"/>
    <property type="match status" value="1"/>
</dbReference>
<keyword evidence="1" id="KW-0378">Hydrolase</keyword>
<organism evidence="3 4">
    <name type="scientific">Bacillus weihaiensis</name>
    <dbReference type="NCBI Taxonomy" id="1547283"/>
    <lineage>
        <taxon>Bacteria</taxon>
        <taxon>Bacillati</taxon>
        <taxon>Bacillota</taxon>
        <taxon>Bacilli</taxon>
        <taxon>Bacillales</taxon>
        <taxon>Bacillaceae</taxon>
        <taxon>Bacillus</taxon>
    </lineage>
</organism>
<keyword evidence="4" id="KW-1185">Reference proteome</keyword>
<proteinExistence type="predicted"/>
<evidence type="ECO:0000313" key="4">
    <source>
        <dbReference type="Proteomes" id="UP000181936"/>
    </source>
</evidence>
<dbReference type="GO" id="GO:0008745">
    <property type="term" value="F:N-acetylmuramoyl-L-alanine amidase activity"/>
    <property type="evidence" value="ECO:0007669"/>
    <property type="project" value="InterPro"/>
</dbReference>
<dbReference type="OrthoDB" id="9763643at2"/>
<evidence type="ECO:0000313" key="3">
    <source>
        <dbReference type="EMBL" id="APH05636.1"/>
    </source>
</evidence>
<dbReference type="InterPro" id="IPR050695">
    <property type="entry name" value="N-acetylmuramoyl_amidase_3"/>
</dbReference>
<dbReference type="Proteomes" id="UP000181936">
    <property type="component" value="Chromosome"/>
</dbReference>
<dbReference type="GO" id="GO:0030288">
    <property type="term" value="C:outer membrane-bounded periplasmic space"/>
    <property type="evidence" value="ECO:0007669"/>
    <property type="project" value="TreeGrafter"/>
</dbReference>
<reference evidence="3 4" key="1">
    <citation type="journal article" date="2016" name="Sci. Rep.">
        <title>Complete genome sequence and transcriptomic analysis of a novel marine strain Bacillus weihaiensis reveals the mechanism of brown algae degradation.</title>
        <authorList>
            <person name="Zhu Y."/>
            <person name="Chen P."/>
            <person name="Bao Y."/>
            <person name="Men Y."/>
            <person name="Zeng Y."/>
            <person name="Yang J."/>
            <person name="Sun J."/>
            <person name="Sun Y."/>
        </authorList>
    </citation>
    <scope>NUCLEOTIDE SEQUENCE [LARGE SCALE GENOMIC DNA]</scope>
    <source>
        <strain evidence="3 4">Alg07</strain>
    </source>
</reference>
<name>A0A1L3MTH8_9BACI</name>
<protein>
    <submittedName>
        <fullName evidence="3">N-acetylmuramoyl-L-alanine amidase</fullName>
    </submittedName>
</protein>